<sequence>MNPQMSPTSYPNFSSIGPWVNNHPYGLPILPQMREQRVTRIERLRFK</sequence>
<dbReference type="EMBL" id="GGEC01003506">
    <property type="protein sequence ID" value="MBW83989.1"/>
    <property type="molecule type" value="Transcribed_RNA"/>
</dbReference>
<accession>A0A2P2IRZ1</accession>
<organism evidence="1">
    <name type="scientific">Rhizophora mucronata</name>
    <name type="common">Asiatic mangrove</name>
    <dbReference type="NCBI Taxonomy" id="61149"/>
    <lineage>
        <taxon>Eukaryota</taxon>
        <taxon>Viridiplantae</taxon>
        <taxon>Streptophyta</taxon>
        <taxon>Embryophyta</taxon>
        <taxon>Tracheophyta</taxon>
        <taxon>Spermatophyta</taxon>
        <taxon>Magnoliopsida</taxon>
        <taxon>eudicotyledons</taxon>
        <taxon>Gunneridae</taxon>
        <taxon>Pentapetalae</taxon>
        <taxon>rosids</taxon>
        <taxon>fabids</taxon>
        <taxon>Malpighiales</taxon>
        <taxon>Rhizophoraceae</taxon>
        <taxon>Rhizophora</taxon>
    </lineage>
</organism>
<protein>
    <submittedName>
        <fullName evidence="1">Uncharacterized protein</fullName>
    </submittedName>
</protein>
<proteinExistence type="predicted"/>
<name>A0A2P2IRZ1_RHIMU</name>
<reference evidence="1" key="1">
    <citation type="submission" date="2018-02" db="EMBL/GenBank/DDBJ databases">
        <title>Rhizophora mucronata_Transcriptome.</title>
        <authorList>
            <person name="Meera S.P."/>
            <person name="Sreeshan A."/>
            <person name="Augustine A."/>
        </authorList>
    </citation>
    <scope>NUCLEOTIDE SEQUENCE</scope>
    <source>
        <tissue evidence="1">Leaf</tissue>
    </source>
</reference>
<dbReference type="AlphaFoldDB" id="A0A2P2IRZ1"/>
<evidence type="ECO:0000313" key="1">
    <source>
        <dbReference type="EMBL" id="MBW83989.1"/>
    </source>
</evidence>